<accession>A0A3M7QIU7</accession>
<evidence type="ECO:0000313" key="1">
    <source>
        <dbReference type="EMBL" id="RNA11199.1"/>
    </source>
</evidence>
<organism evidence="1 2">
    <name type="scientific">Brachionus plicatilis</name>
    <name type="common">Marine rotifer</name>
    <name type="synonym">Brachionus muelleri</name>
    <dbReference type="NCBI Taxonomy" id="10195"/>
    <lineage>
        <taxon>Eukaryota</taxon>
        <taxon>Metazoa</taxon>
        <taxon>Spiralia</taxon>
        <taxon>Gnathifera</taxon>
        <taxon>Rotifera</taxon>
        <taxon>Eurotatoria</taxon>
        <taxon>Monogononta</taxon>
        <taxon>Pseudotrocha</taxon>
        <taxon>Ploima</taxon>
        <taxon>Brachionidae</taxon>
        <taxon>Brachionus</taxon>
    </lineage>
</organism>
<protein>
    <submittedName>
        <fullName evidence="1">Uncharacterized protein</fullName>
    </submittedName>
</protein>
<gene>
    <name evidence="1" type="ORF">BpHYR1_049722</name>
</gene>
<name>A0A3M7QIU7_BRAPC</name>
<dbReference type="AlphaFoldDB" id="A0A3M7QIU7"/>
<dbReference type="Proteomes" id="UP000276133">
    <property type="component" value="Unassembled WGS sequence"/>
</dbReference>
<reference evidence="1 2" key="1">
    <citation type="journal article" date="2018" name="Sci. Rep.">
        <title>Genomic signatures of local adaptation to the degree of environmental predictability in rotifers.</title>
        <authorList>
            <person name="Franch-Gras L."/>
            <person name="Hahn C."/>
            <person name="Garcia-Roger E.M."/>
            <person name="Carmona M.J."/>
            <person name="Serra M."/>
            <person name="Gomez A."/>
        </authorList>
    </citation>
    <scope>NUCLEOTIDE SEQUENCE [LARGE SCALE GENOMIC DNA]</scope>
    <source>
        <strain evidence="1">HYR1</strain>
    </source>
</reference>
<dbReference type="EMBL" id="REGN01006021">
    <property type="protein sequence ID" value="RNA11199.1"/>
    <property type="molecule type" value="Genomic_DNA"/>
</dbReference>
<evidence type="ECO:0000313" key="2">
    <source>
        <dbReference type="Proteomes" id="UP000276133"/>
    </source>
</evidence>
<comment type="caution">
    <text evidence="1">The sequence shown here is derived from an EMBL/GenBank/DDBJ whole genome shotgun (WGS) entry which is preliminary data.</text>
</comment>
<proteinExistence type="predicted"/>
<keyword evidence="2" id="KW-1185">Reference proteome</keyword>
<sequence>MSTYIIRHFSKNSRLVTSTSVKVISAHSKTSHATQIPSFNLRPVCLCWTRRHKVEDHLSHPHMGEPGLECT</sequence>